<dbReference type="RefSeq" id="WP_058210376.1">
    <property type="nucleotide sequence ID" value="NZ_LKLP01000116.1"/>
</dbReference>
<sequence length="207" mass="24205">MNKEKISKMLILIVSIFGLYIHINSGFKVYGYAIFYFFTVLSNIAVFFYYSLYFVISKRMSNIIQGYVLEPILLTGILNWFILAPASIKYYGSILPLFHPSNFFVHGLIPILVLLDWVMFSEKGIYKKYDPLKWCVFPIIYSIFIYIRALFGGDVFNGSPYPYPFYSPQDMGNWANVLICLLFISVIYLLGGYVLYYLKKNKKTVYR</sequence>
<dbReference type="EMBL" id="LKLP01000116">
    <property type="protein sequence ID" value="KSU05955.1"/>
    <property type="molecule type" value="Genomic_DNA"/>
</dbReference>
<gene>
    <name evidence="2" type="ORF">LMG8520_2264</name>
</gene>
<feature type="transmembrane region" description="Helical" evidence="1">
    <location>
        <begin position="9"/>
        <end position="27"/>
    </location>
</feature>
<keyword evidence="1" id="KW-1133">Transmembrane helix</keyword>
<evidence type="ECO:0000256" key="1">
    <source>
        <dbReference type="SAM" id="Phobius"/>
    </source>
</evidence>
<feature type="transmembrane region" description="Helical" evidence="1">
    <location>
        <begin position="68"/>
        <end position="91"/>
    </location>
</feature>
<evidence type="ECO:0008006" key="4">
    <source>
        <dbReference type="Google" id="ProtNLM"/>
    </source>
</evidence>
<protein>
    <recommendedName>
        <fullName evidence="4">Integral membrane protein</fullName>
    </recommendedName>
</protein>
<keyword evidence="1" id="KW-0812">Transmembrane</keyword>
<reference evidence="3" key="1">
    <citation type="submission" date="2015-10" db="EMBL/GenBank/DDBJ databases">
        <title>Draft Genome Sequences of 11 Lactococcus lactis subspecies cremoris strains.</title>
        <authorList>
            <person name="Wels M."/>
            <person name="Backus L."/>
            <person name="Boekhorst J."/>
            <person name="Dijkstra A."/>
            <person name="Beerthuizen M."/>
            <person name="Kelly W."/>
            <person name="Siezen R."/>
            <person name="Bachmann H."/>
            <person name="Van Hijum S."/>
        </authorList>
    </citation>
    <scope>NUCLEOTIDE SEQUENCE [LARGE SCALE GENOMIC DNA]</scope>
    <source>
        <strain evidence="3">LMG8520</strain>
    </source>
</reference>
<dbReference type="AlphaFoldDB" id="A0A0V8CX89"/>
<name>A0A0V8CX89_LACLL</name>
<dbReference type="NCBIfam" id="NF038065">
    <property type="entry name" value="Pr6Pr"/>
    <property type="match status" value="1"/>
</dbReference>
<feature type="transmembrane region" description="Helical" evidence="1">
    <location>
        <begin position="132"/>
        <end position="151"/>
    </location>
</feature>
<organism evidence="2 3">
    <name type="scientific">Lactococcus lactis subsp. lactis</name>
    <name type="common">Streptococcus lactis</name>
    <dbReference type="NCBI Taxonomy" id="1360"/>
    <lineage>
        <taxon>Bacteria</taxon>
        <taxon>Bacillati</taxon>
        <taxon>Bacillota</taxon>
        <taxon>Bacilli</taxon>
        <taxon>Lactobacillales</taxon>
        <taxon>Streptococcaceae</taxon>
        <taxon>Lactococcus</taxon>
    </lineage>
</organism>
<feature type="transmembrane region" description="Helical" evidence="1">
    <location>
        <begin position="171"/>
        <end position="198"/>
    </location>
</feature>
<proteinExistence type="predicted"/>
<accession>A0A0V8CX89</accession>
<evidence type="ECO:0000313" key="2">
    <source>
        <dbReference type="EMBL" id="KSU05955.1"/>
    </source>
</evidence>
<feature type="transmembrane region" description="Helical" evidence="1">
    <location>
        <begin position="33"/>
        <end position="56"/>
    </location>
</feature>
<dbReference type="Proteomes" id="UP000054230">
    <property type="component" value="Unassembled WGS sequence"/>
</dbReference>
<feature type="transmembrane region" description="Helical" evidence="1">
    <location>
        <begin position="103"/>
        <end position="120"/>
    </location>
</feature>
<comment type="caution">
    <text evidence="2">The sequence shown here is derived from an EMBL/GenBank/DDBJ whole genome shotgun (WGS) entry which is preliminary data.</text>
</comment>
<keyword evidence="1" id="KW-0472">Membrane</keyword>
<dbReference type="InterPro" id="IPR049713">
    <property type="entry name" value="Pr6Pr-like"/>
</dbReference>
<dbReference type="PATRIC" id="fig|1360.106.peg.1351"/>
<evidence type="ECO:0000313" key="3">
    <source>
        <dbReference type="Proteomes" id="UP000054230"/>
    </source>
</evidence>